<dbReference type="STRING" id="237069.SAMN05216498_2313"/>
<gene>
    <name evidence="1" type="ORF">SAMN05216498_2313</name>
</gene>
<dbReference type="Proteomes" id="UP000199334">
    <property type="component" value="Unassembled WGS sequence"/>
</dbReference>
<reference evidence="1 2" key="1">
    <citation type="submission" date="2016-10" db="EMBL/GenBank/DDBJ databases">
        <authorList>
            <person name="de Groot N.N."/>
        </authorList>
    </citation>
    <scope>NUCLEOTIDE SEQUENCE [LARGE SCALE GENOMIC DNA]</scope>
    <source>
        <strain evidence="1 2">CGMCC 1.3442</strain>
    </source>
</reference>
<keyword evidence="2" id="KW-1185">Reference proteome</keyword>
<dbReference type="EMBL" id="FNIG01000005">
    <property type="protein sequence ID" value="SDN46852.1"/>
    <property type="molecule type" value="Genomic_DNA"/>
</dbReference>
<dbReference type="OrthoDB" id="2456758at2"/>
<protein>
    <submittedName>
        <fullName evidence="1">Uncharacterized protein</fullName>
    </submittedName>
</protein>
<name>A0A1H0BMN9_9BACI</name>
<evidence type="ECO:0000313" key="2">
    <source>
        <dbReference type="Proteomes" id="UP000199334"/>
    </source>
</evidence>
<evidence type="ECO:0000313" key="1">
    <source>
        <dbReference type="EMBL" id="SDN46852.1"/>
    </source>
</evidence>
<dbReference type="AlphaFoldDB" id="A0A1H0BMN9"/>
<organism evidence="1 2">
    <name type="scientific">Tenuibacillus multivorans</name>
    <dbReference type="NCBI Taxonomy" id="237069"/>
    <lineage>
        <taxon>Bacteria</taxon>
        <taxon>Bacillati</taxon>
        <taxon>Bacillota</taxon>
        <taxon>Bacilli</taxon>
        <taxon>Bacillales</taxon>
        <taxon>Bacillaceae</taxon>
        <taxon>Tenuibacillus</taxon>
    </lineage>
</organism>
<accession>A0A1H0BMN9</accession>
<proteinExistence type="predicted"/>
<dbReference type="RefSeq" id="WP_093856742.1">
    <property type="nucleotide sequence ID" value="NZ_BJVZ01000008.1"/>
</dbReference>
<sequence>MSLNATGTDKLYGPETSSKTVNGSITISGDVNGTVTIQNLHITGDLTIDTTNAHVELQDNVTIDGETNVVDVNGNSLVSVANHTGNINITDDDSSKIELTGNASSSTVNILSNGGDITLAGAIHNVIVSNNANITVDNNSRVDYLSVESGSVLLDAPEESVGQIVKEENAEVSAPDGKTLPVDVVSIVKVTADRLSEGDTKVVGVEYTAEKGSVTLTVNPSAEGFDSVTQNPNVENGANESFNYHEVKIEMPEGAEYISVDNVDEGEITILDDYVFTYKDAEGNVLGARSYFPVSYEDDTTGNTVAFGYNNEWVKTYTWYDSNQNIIQIDEVVVKRESVE</sequence>